<dbReference type="RefSeq" id="WP_163297531.1">
    <property type="nucleotide sequence ID" value="NZ_JAAGRR010000003.1"/>
</dbReference>
<evidence type="ECO:0000313" key="3">
    <source>
        <dbReference type="EMBL" id="NDY41369.1"/>
    </source>
</evidence>
<feature type="region of interest" description="Disordered" evidence="1">
    <location>
        <begin position="60"/>
        <end position="90"/>
    </location>
</feature>
<evidence type="ECO:0000313" key="4">
    <source>
        <dbReference type="Proteomes" id="UP000469346"/>
    </source>
</evidence>
<name>A0A6N9TJV8_DISTH</name>
<evidence type="ECO:0000259" key="2">
    <source>
        <dbReference type="SMART" id="SM00834"/>
    </source>
</evidence>
<sequence length="90" mass="9646">MPIYEYECRKCHKVTEHWQRISDPPLETCEACGGTLTKLISHSSFHLKGSGWYVTDYAGKKSGSSAQAEGGSKSEAKSATKSGASSSDDA</sequence>
<feature type="domain" description="Putative regulatory protein FmdB zinc ribbon" evidence="2">
    <location>
        <begin position="1"/>
        <end position="41"/>
    </location>
</feature>
<dbReference type="NCBIfam" id="TIGR02605">
    <property type="entry name" value="CxxC_CxxC_SSSS"/>
    <property type="match status" value="1"/>
</dbReference>
<evidence type="ECO:0000256" key="1">
    <source>
        <dbReference type="SAM" id="MobiDB-lite"/>
    </source>
</evidence>
<protein>
    <submittedName>
        <fullName evidence="3">Zinc ribbon domain-containing protein</fullName>
    </submittedName>
</protein>
<comment type="caution">
    <text evidence="3">The sequence shown here is derived from an EMBL/GenBank/DDBJ whole genome shotgun (WGS) entry which is preliminary data.</text>
</comment>
<reference evidence="3 4" key="1">
    <citation type="submission" date="2020-02" db="EMBL/GenBank/DDBJ databases">
        <title>Comparative genomics of sulfur disproportionating microorganisms.</title>
        <authorList>
            <person name="Ward L.M."/>
            <person name="Bertran E."/>
            <person name="Johnston D.T."/>
        </authorList>
    </citation>
    <scope>NUCLEOTIDE SEQUENCE [LARGE SCALE GENOMIC DNA]</scope>
    <source>
        <strain evidence="3 4">DSM 100025</strain>
    </source>
</reference>
<dbReference type="SMART" id="SM00834">
    <property type="entry name" value="CxxC_CXXC_SSSS"/>
    <property type="match status" value="1"/>
</dbReference>
<dbReference type="PANTHER" id="PTHR34404:SF2">
    <property type="entry name" value="CONSERVED SERINE RICH PROTEIN"/>
    <property type="match status" value="1"/>
</dbReference>
<proteinExistence type="predicted"/>
<dbReference type="AlphaFoldDB" id="A0A6N9TJV8"/>
<gene>
    <name evidence="3" type="ORF">G3N55_00695</name>
</gene>
<dbReference type="PANTHER" id="PTHR34404">
    <property type="entry name" value="REGULATORY PROTEIN, FMDB FAMILY"/>
    <property type="match status" value="1"/>
</dbReference>
<accession>A0A6N9TJV8</accession>
<dbReference type="EMBL" id="JAAGRR010000003">
    <property type="protein sequence ID" value="NDY41369.1"/>
    <property type="molecule type" value="Genomic_DNA"/>
</dbReference>
<feature type="compositionally biased region" description="Low complexity" evidence="1">
    <location>
        <begin position="79"/>
        <end position="90"/>
    </location>
</feature>
<keyword evidence="4" id="KW-1185">Reference proteome</keyword>
<dbReference type="Proteomes" id="UP000469346">
    <property type="component" value="Unassembled WGS sequence"/>
</dbReference>
<organism evidence="3 4">
    <name type="scientific">Dissulfurirhabdus thermomarina</name>
    <dbReference type="NCBI Taxonomy" id="1765737"/>
    <lineage>
        <taxon>Bacteria</taxon>
        <taxon>Deltaproteobacteria</taxon>
        <taxon>Dissulfurirhabdaceae</taxon>
        <taxon>Dissulfurirhabdus</taxon>
    </lineage>
</organism>
<dbReference type="InterPro" id="IPR013429">
    <property type="entry name" value="Regulatory_FmdB_Zinc_ribbon"/>
</dbReference>
<dbReference type="Pfam" id="PF09723">
    <property type="entry name" value="Zn_ribbon_8"/>
    <property type="match status" value="1"/>
</dbReference>